<gene>
    <name evidence="1" type="ORF">FRIFI_1732</name>
</gene>
<keyword evidence="2" id="KW-1185">Reference proteome</keyword>
<protein>
    <submittedName>
        <fullName evidence="1">Uncharacterized protein</fullName>
    </submittedName>
</protein>
<evidence type="ECO:0000313" key="2">
    <source>
        <dbReference type="Proteomes" id="UP000245695"/>
    </source>
</evidence>
<evidence type="ECO:0000313" key="1">
    <source>
        <dbReference type="EMBL" id="CEI73265.1"/>
    </source>
</evidence>
<organism evidence="1 2">
    <name type="scientific">Romboutsia hominis</name>
    <dbReference type="NCBI Taxonomy" id="1507512"/>
    <lineage>
        <taxon>Bacteria</taxon>
        <taxon>Bacillati</taxon>
        <taxon>Bacillota</taxon>
        <taxon>Clostridia</taxon>
        <taxon>Peptostreptococcales</taxon>
        <taxon>Peptostreptococcaceae</taxon>
        <taxon>Romboutsia</taxon>
    </lineage>
</organism>
<name>A0A2P2BSB4_9FIRM</name>
<proteinExistence type="predicted"/>
<dbReference type="KEGG" id="rhom:FRIFI_1732"/>
<accession>A0A2P2BSB4</accession>
<reference evidence="1 2" key="1">
    <citation type="submission" date="2014-09" db="EMBL/GenBank/DDBJ databases">
        <authorList>
            <person name="Hornung B.V."/>
        </authorList>
    </citation>
    <scope>NUCLEOTIDE SEQUENCE [LARGE SCALE GENOMIC DNA]</scope>
    <source>
        <strain evidence="1 2">FRIFI</strain>
    </source>
</reference>
<dbReference type="AlphaFoldDB" id="A0A2P2BSB4"/>
<dbReference type="Proteomes" id="UP000245695">
    <property type="component" value="Chromosome 1"/>
</dbReference>
<dbReference type="RefSeq" id="WP_092925220.1">
    <property type="nucleotide sequence ID" value="NZ_FJTZ01000012.1"/>
</dbReference>
<sequence length="67" mass="7998">MRKVNNSKRILDENPQLTDLVNHAQTYTDIRNAIENENESVSKKIHYKQKPKALTYDEMQPYNTKYK</sequence>
<dbReference type="EMBL" id="LN650648">
    <property type="protein sequence ID" value="CEI73265.1"/>
    <property type="molecule type" value="Genomic_DNA"/>
</dbReference>